<name>A0ACB7F670_NIBAL</name>
<dbReference type="Proteomes" id="UP000805704">
    <property type="component" value="Chromosome 16"/>
</dbReference>
<comment type="caution">
    <text evidence="1">The sequence shown here is derived from an EMBL/GenBank/DDBJ whole genome shotgun (WGS) entry which is preliminary data.</text>
</comment>
<proteinExistence type="predicted"/>
<keyword evidence="1" id="KW-0675">Receptor</keyword>
<organism evidence="1 2">
    <name type="scientific">Nibea albiflora</name>
    <name type="common">Yellow drum</name>
    <name type="synonym">Corvina albiflora</name>
    <dbReference type="NCBI Taxonomy" id="240163"/>
    <lineage>
        <taxon>Eukaryota</taxon>
        <taxon>Metazoa</taxon>
        <taxon>Chordata</taxon>
        <taxon>Craniata</taxon>
        <taxon>Vertebrata</taxon>
        <taxon>Euteleostomi</taxon>
        <taxon>Actinopterygii</taxon>
        <taxon>Neopterygii</taxon>
        <taxon>Teleostei</taxon>
        <taxon>Neoteleostei</taxon>
        <taxon>Acanthomorphata</taxon>
        <taxon>Eupercaria</taxon>
        <taxon>Sciaenidae</taxon>
        <taxon>Nibea</taxon>
    </lineage>
</organism>
<evidence type="ECO:0000313" key="1">
    <source>
        <dbReference type="EMBL" id="KAG8009965.1"/>
    </source>
</evidence>
<keyword evidence="2" id="KW-1185">Reference proteome</keyword>
<dbReference type="EMBL" id="CM024804">
    <property type="protein sequence ID" value="KAG8009965.1"/>
    <property type="molecule type" value="Genomic_DNA"/>
</dbReference>
<reference evidence="1" key="1">
    <citation type="submission" date="2020-04" db="EMBL/GenBank/DDBJ databases">
        <title>A chromosome-scale assembly and high-density genetic map of the yellow drum (Nibea albiflora) genome.</title>
        <authorList>
            <person name="Xu D."/>
            <person name="Zhang W."/>
            <person name="Chen R."/>
            <person name="Tan P."/>
            <person name="Wang L."/>
            <person name="Song H."/>
            <person name="Tian L."/>
            <person name="Zhu Q."/>
            <person name="Wang B."/>
        </authorList>
    </citation>
    <scope>NUCLEOTIDE SEQUENCE</scope>
    <source>
        <strain evidence="1">ZJHYS-2018</strain>
    </source>
</reference>
<accession>A0ACB7F670</accession>
<evidence type="ECO:0000313" key="2">
    <source>
        <dbReference type="Proteomes" id="UP000805704"/>
    </source>
</evidence>
<protein>
    <submittedName>
        <fullName evidence="1">Tumor necrosis factor receptor superfamily member 5</fullName>
    </submittedName>
</protein>
<gene>
    <name evidence="1" type="primary">CD40</name>
    <name evidence="1" type="ORF">GBF38_014079</name>
</gene>
<sequence>MDYISLLGNNKRKVSDCAADSDTVCECVPGFFCSDDQCEHCQRVQSCPEGHGVKVQATRTNDTVCAPCVKGTYSNVSDFTSPCQRHTSCDDIGRKWLQKGTPKTDAICGDFNSDCHWILPTALWSGVVLTALVLFGLICWKEKRKSYRAASSVTPVSLIEMVPAAPNSLDLPLPSTELKAYSQESCTVDGCYLPLFHPDDNAVNGCIQDSVDSSHPITPLKASVSFAESNHVNGSASYGTGNFFRTYSEPQEDEWCGT</sequence>